<dbReference type="Pfam" id="PF20151">
    <property type="entry name" value="DUF6533"/>
    <property type="match status" value="1"/>
</dbReference>
<keyword evidence="1" id="KW-1133">Transmembrane helix</keyword>
<feature type="transmembrane region" description="Helical" evidence="1">
    <location>
        <begin position="205"/>
        <end position="226"/>
    </location>
</feature>
<evidence type="ECO:0000256" key="1">
    <source>
        <dbReference type="SAM" id="Phobius"/>
    </source>
</evidence>
<dbReference type="EMBL" id="JARJCW010000035">
    <property type="protein sequence ID" value="KAJ7208071.1"/>
    <property type="molecule type" value="Genomic_DNA"/>
</dbReference>
<evidence type="ECO:0000313" key="3">
    <source>
        <dbReference type="EMBL" id="KAJ7208071.1"/>
    </source>
</evidence>
<comment type="caution">
    <text evidence="3">The sequence shown here is derived from an EMBL/GenBank/DDBJ whole genome shotgun (WGS) entry which is preliminary data.</text>
</comment>
<proteinExistence type="predicted"/>
<reference evidence="3" key="1">
    <citation type="submission" date="2023-03" db="EMBL/GenBank/DDBJ databases">
        <title>Massive genome expansion in bonnet fungi (Mycena s.s.) driven by repeated elements and novel gene families across ecological guilds.</title>
        <authorList>
            <consortium name="Lawrence Berkeley National Laboratory"/>
            <person name="Harder C.B."/>
            <person name="Miyauchi S."/>
            <person name="Viragh M."/>
            <person name="Kuo A."/>
            <person name="Thoen E."/>
            <person name="Andreopoulos B."/>
            <person name="Lu D."/>
            <person name="Skrede I."/>
            <person name="Drula E."/>
            <person name="Henrissat B."/>
            <person name="Morin E."/>
            <person name="Kohler A."/>
            <person name="Barry K."/>
            <person name="LaButti K."/>
            <person name="Morin E."/>
            <person name="Salamov A."/>
            <person name="Lipzen A."/>
            <person name="Mereny Z."/>
            <person name="Hegedus B."/>
            <person name="Baldrian P."/>
            <person name="Stursova M."/>
            <person name="Weitz H."/>
            <person name="Taylor A."/>
            <person name="Grigoriev I.V."/>
            <person name="Nagy L.G."/>
            <person name="Martin F."/>
            <person name="Kauserud H."/>
        </authorList>
    </citation>
    <scope>NUCLEOTIDE SEQUENCE</scope>
    <source>
        <strain evidence="3">9144</strain>
    </source>
</reference>
<gene>
    <name evidence="3" type="ORF">GGX14DRAFT_455414</name>
</gene>
<evidence type="ECO:0000313" key="4">
    <source>
        <dbReference type="Proteomes" id="UP001219525"/>
    </source>
</evidence>
<organism evidence="3 4">
    <name type="scientific">Mycena pura</name>
    <dbReference type="NCBI Taxonomy" id="153505"/>
    <lineage>
        <taxon>Eukaryota</taxon>
        <taxon>Fungi</taxon>
        <taxon>Dikarya</taxon>
        <taxon>Basidiomycota</taxon>
        <taxon>Agaricomycotina</taxon>
        <taxon>Agaricomycetes</taxon>
        <taxon>Agaricomycetidae</taxon>
        <taxon>Agaricales</taxon>
        <taxon>Marasmiineae</taxon>
        <taxon>Mycenaceae</taxon>
        <taxon>Mycena</taxon>
    </lineage>
</organism>
<dbReference type="InterPro" id="IPR045340">
    <property type="entry name" value="DUF6533"/>
</dbReference>
<feature type="transmembrane region" description="Helical" evidence="1">
    <location>
        <begin position="163"/>
        <end position="184"/>
    </location>
</feature>
<accession>A0AAD6VBF4</accession>
<dbReference type="Proteomes" id="UP001219525">
    <property type="component" value="Unassembled WGS sequence"/>
</dbReference>
<keyword evidence="1" id="KW-0812">Transmembrane</keyword>
<sequence>MGSLNADIASRLVPSTLCSCATILVYDLVCTLDQEMLYVWPRPWSTSTALFVFNRYLPFIDTFLSLSAKFSNISPEQCLIRNKAVGWLSVFGILLSEGILMLRTYAIWERKRSVLLFLCSLALVSVTPKNSSCTYQTTAGHFYTYGYGRPDGLGCMLYNASSILIYGYLLVMLSETAIAILTAVKAYRDLRRSRVPWILKLYQDGMLFYAYLLTISIANVLVPLIAPRMFANWLATPQRVLHSVLCTRVLLLILRRRRVATSEVPRTTTSESEGSGMVFSSVIEASSGIDSDFGLTTFDSLSSRREVYTYPVSPGADDEEEPGRLRFNWL</sequence>
<name>A0AAD6VBF4_9AGAR</name>
<protein>
    <recommendedName>
        <fullName evidence="2">DUF6533 domain-containing protein</fullName>
    </recommendedName>
</protein>
<dbReference type="AlphaFoldDB" id="A0AAD6VBF4"/>
<keyword evidence="4" id="KW-1185">Reference proteome</keyword>
<feature type="transmembrane region" description="Helical" evidence="1">
    <location>
        <begin position="84"/>
        <end position="102"/>
    </location>
</feature>
<feature type="domain" description="DUF6533" evidence="2">
    <location>
        <begin position="17"/>
        <end position="60"/>
    </location>
</feature>
<evidence type="ECO:0000259" key="2">
    <source>
        <dbReference type="Pfam" id="PF20151"/>
    </source>
</evidence>
<keyword evidence="1" id="KW-0472">Membrane</keyword>